<evidence type="ECO:0000256" key="5">
    <source>
        <dbReference type="ARBA" id="ARBA00022692"/>
    </source>
</evidence>
<dbReference type="AlphaFoldDB" id="A0A1G5PRR5"/>
<keyword evidence="6" id="KW-0472">Membrane</keyword>
<evidence type="ECO:0000256" key="7">
    <source>
        <dbReference type="ARBA" id="ARBA00023237"/>
    </source>
</evidence>
<keyword evidence="3" id="KW-0813">Transport</keyword>
<keyword evidence="4" id="KW-1134">Transmembrane beta strand</keyword>
<feature type="signal peptide" evidence="8">
    <location>
        <begin position="1"/>
        <end position="24"/>
    </location>
</feature>
<dbReference type="Proteomes" id="UP000199648">
    <property type="component" value="Unassembled WGS sequence"/>
</dbReference>
<keyword evidence="10" id="KW-1185">Reference proteome</keyword>
<keyword evidence="8" id="KW-0732">Signal</keyword>
<dbReference type="Pfam" id="PF02321">
    <property type="entry name" value="OEP"/>
    <property type="match status" value="2"/>
</dbReference>
<dbReference type="InterPro" id="IPR051906">
    <property type="entry name" value="TolC-like"/>
</dbReference>
<dbReference type="SUPFAM" id="SSF56954">
    <property type="entry name" value="Outer membrane efflux proteins (OEP)"/>
    <property type="match status" value="1"/>
</dbReference>
<dbReference type="PANTHER" id="PTHR30026:SF20">
    <property type="entry name" value="OUTER MEMBRANE PROTEIN TOLC"/>
    <property type="match status" value="1"/>
</dbReference>
<name>A0A1G5PRR5_9GAMM</name>
<feature type="chain" id="PRO_5011585387" evidence="8">
    <location>
        <begin position="25"/>
        <end position="442"/>
    </location>
</feature>
<evidence type="ECO:0000256" key="1">
    <source>
        <dbReference type="ARBA" id="ARBA00004442"/>
    </source>
</evidence>
<evidence type="ECO:0000256" key="8">
    <source>
        <dbReference type="SAM" id="SignalP"/>
    </source>
</evidence>
<gene>
    <name evidence="9" type="ORF">SAMN03097708_00621</name>
</gene>
<dbReference type="Gene3D" id="1.20.1600.10">
    <property type="entry name" value="Outer membrane efflux proteins (OEP)"/>
    <property type="match status" value="1"/>
</dbReference>
<proteinExistence type="inferred from homology"/>
<sequence length="442" mass="48547">MKKPLIKALSVLGLLATAATPAQGADLWQVYQIATESDPQLAAAAAGFQAAREVRPQSRAALLPQVNAGANWSRIDSEIVESNLGDTGSTDYNSTGYSLTLSQALFRYGSWIQYQQSDSRIRQAEAQYGSAQQGLALRVSQAYFNVLAARDALEFAQAEQRATQQQLRQTEQRFEVGLSAITDVHEARAGYDAAVAQEIGARNQLDVAQEALREITGLSFESLAPLQEEIPLVSPEPTDIDAWVDTATDRNLELLAAAAATKVADQEIRNQRAGYYPTVDLEAQHSRSDNTDAPLFGRDEESNTISLQLSVPLYQGGFTSSRVREAHALYNQAREQLEQQRRSTISQTRQAYLNVEAGISQVRAREQAVESAQTALEATQAGFEVGTRTAVDVLNSQRELFRAKRDYAQSRYDYILSTLNLKQAAGTLTPEDIKAINEWLAL</sequence>
<evidence type="ECO:0000313" key="9">
    <source>
        <dbReference type="EMBL" id="SCZ51911.1"/>
    </source>
</evidence>
<dbReference type="EMBL" id="FMWD01000002">
    <property type="protein sequence ID" value="SCZ51911.1"/>
    <property type="molecule type" value="Genomic_DNA"/>
</dbReference>
<evidence type="ECO:0000256" key="4">
    <source>
        <dbReference type="ARBA" id="ARBA00022452"/>
    </source>
</evidence>
<dbReference type="OrthoDB" id="9813458at2"/>
<reference evidence="9 10" key="1">
    <citation type="submission" date="2016-10" db="EMBL/GenBank/DDBJ databases">
        <authorList>
            <person name="de Groot N.N."/>
        </authorList>
    </citation>
    <scope>NUCLEOTIDE SEQUENCE [LARGE SCALE GENOMIC DNA]</scope>
    <source>
        <strain evidence="9 10">HLD2</strain>
    </source>
</reference>
<dbReference type="RefSeq" id="WP_092992522.1">
    <property type="nucleotide sequence ID" value="NZ_FMWD01000002.1"/>
</dbReference>
<evidence type="ECO:0000256" key="3">
    <source>
        <dbReference type="ARBA" id="ARBA00022448"/>
    </source>
</evidence>
<accession>A0A1G5PRR5</accession>
<dbReference type="NCBIfam" id="TIGR01844">
    <property type="entry name" value="type_I_sec_TolC"/>
    <property type="match status" value="1"/>
</dbReference>
<dbReference type="GO" id="GO:1990281">
    <property type="term" value="C:efflux pump complex"/>
    <property type="evidence" value="ECO:0007669"/>
    <property type="project" value="TreeGrafter"/>
</dbReference>
<keyword evidence="5" id="KW-0812">Transmembrane</keyword>
<evidence type="ECO:0000256" key="6">
    <source>
        <dbReference type="ARBA" id="ARBA00023136"/>
    </source>
</evidence>
<organism evidence="9 10">
    <name type="scientific">Thiohalomonas denitrificans</name>
    <dbReference type="NCBI Taxonomy" id="415747"/>
    <lineage>
        <taxon>Bacteria</taxon>
        <taxon>Pseudomonadati</taxon>
        <taxon>Pseudomonadota</taxon>
        <taxon>Gammaproteobacteria</taxon>
        <taxon>Thiohalomonadales</taxon>
        <taxon>Thiohalomonadaceae</taxon>
        <taxon>Thiohalomonas</taxon>
    </lineage>
</organism>
<dbReference type="GO" id="GO:0009279">
    <property type="term" value="C:cell outer membrane"/>
    <property type="evidence" value="ECO:0007669"/>
    <property type="project" value="UniProtKB-SubCell"/>
</dbReference>
<dbReference type="InterPro" id="IPR010130">
    <property type="entry name" value="T1SS_OMP_TolC"/>
</dbReference>
<dbReference type="PANTHER" id="PTHR30026">
    <property type="entry name" value="OUTER MEMBRANE PROTEIN TOLC"/>
    <property type="match status" value="1"/>
</dbReference>
<dbReference type="InterPro" id="IPR003423">
    <property type="entry name" value="OMP_efflux"/>
</dbReference>
<dbReference type="GO" id="GO:0015288">
    <property type="term" value="F:porin activity"/>
    <property type="evidence" value="ECO:0007669"/>
    <property type="project" value="TreeGrafter"/>
</dbReference>
<keyword evidence="7" id="KW-0998">Cell outer membrane</keyword>
<comment type="similarity">
    <text evidence="2">Belongs to the outer membrane factor (OMF) (TC 1.B.17) family.</text>
</comment>
<dbReference type="GO" id="GO:0015562">
    <property type="term" value="F:efflux transmembrane transporter activity"/>
    <property type="evidence" value="ECO:0007669"/>
    <property type="project" value="InterPro"/>
</dbReference>
<comment type="subcellular location">
    <subcellularLocation>
        <location evidence="1">Cell outer membrane</location>
    </subcellularLocation>
</comment>
<evidence type="ECO:0000256" key="2">
    <source>
        <dbReference type="ARBA" id="ARBA00007613"/>
    </source>
</evidence>
<dbReference type="STRING" id="415747.SAMN03097708_00621"/>
<evidence type="ECO:0000313" key="10">
    <source>
        <dbReference type="Proteomes" id="UP000199648"/>
    </source>
</evidence>
<protein>
    <submittedName>
        <fullName evidence="9">Outer membrane protein</fullName>
    </submittedName>
</protein>